<dbReference type="AlphaFoldDB" id="A0A378NVD7"/>
<keyword evidence="1" id="KW-0812">Transmembrane</keyword>
<feature type="transmembrane region" description="Helical" evidence="1">
    <location>
        <begin position="98"/>
        <end position="118"/>
    </location>
</feature>
<dbReference type="EMBL" id="UGPP01000001">
    <property type="protein sequence ID" value="STY71847.1"/>
    <property type="molecule type" value="Genomic_DNA"/>
</dbReference>
<keyword evidence="1" id="KW-1133">Transmembrane helix</keyword>
<keyword evidence="1" id="KW-0472">Membrane</keyword>
<organism evidence="2 3">
    <name type="scientific">Megamonas hypermegale</name>
    <dbReference type="NCBI Taxonomy" id="158847"/>
    <lineage>
        <taxon>Bacteria</taxon>
        <taxon>Bacillati</taxon>
        <taxon>Bacillota</taxon>
        <taxon>Negativicutes</taxon>
        <taxon>Selenomonadales</taxon>
        <taxon>Selenomonadaceae</taxon>
        <taxon>Megamonas</taxon>
    </lineage>
</organism>
<reference evidence="2 3" key="1">
    <citation type="submission" date="2018-06" db="EMBL/GenBank/DDBJ databases">
        <authorList>
            <consortium name="Pathogen Informatics"/>
            <person name="Doyle S."/>
        </authorList>
    </citation>
    <scope>NUCLEOTIDE SEQUENCE [LARGE SCALE GENOMIC DNA]</scope>
    <source>
        <strain evidence="2 3">NCTC10571</strain>
    </source>
</reference>
<name>A0A378NVD7_9FIRM</name>
<evidence type="ECO:0000256" key="1">
    <source>
        <dbReference type="SAM" id="Phobius"/>
    </source>
</evidence>
<dbReference type="RefSeq" id="WP_115152020.1">
    <property type="nucleotide sequence ID" value="NZ_UGPP01000001.1"/>
</dbReference>
<proteinExistence type="predicted"/>
<dbReference type="Proteomes" id="UP000255234">
    <property type="component" value="Unassembled WGS sequence"/>
</dbReference>
<accession>A0A378NVD7</accession>
<gene>
    <name evidence="2" type="ORF">NCTC10571_02023</name>
</gene>
<evidence type="ECO:0000313" key="3">
    <source>
        <dbReference type="Proteomes" id="UP000255234"/>
    </source>
</evidence>
<sequence>MYLLKYSISLIMFISILNLYVPLAQADVSDVTDIATNAVSSVISTDNEELKNDILDMLKNETHKQELEKYIIETRPIIESYQLKIELAENLAYVSEKYIPLIGGIISSAIMEGVFYFYENDLSNMAKSDIAKKFNELRNNSIDYTKDLIARAISYEIEIQEDKSKINNMDISTTINLGIKFQQKTNAISYMEEIIRDSGINYDIIDTGCVNNMGV</sequence>
<protein>
    <submittedName>
        <fullName evidence="2">Uncharacterized protein</fullName>
    </submittedName>
</protein>
<evidence type="ECO:0000313" key="2">
    <source>
        <dbReference type="EMBL" id="STY71847.1"/>
    </source>
</evidence>